<dbReference type="Proteomes" id="UP000238882">
    <property type="component" value="Unassembled WGS sequence"/>
</dbReference>
<keyword evidence="3" id="KW-0813">Transport</keyword>
<feature type="transmembrane region" description="Helical" evidence="13">
    <location>
        <begin position="50"/>
        <end position="69"/>
    </location>
</feature>
<protein>
    <recommendedName>
        <fullName evidence="16">DUF1211 domain-containing membrane protein</fullName>
    </recommendedName>
</protein>
<evidence type="ECO:0000256" key="9">
    <source>
        <dbReference type="ARBA" id="ARBA00023065"/>
    </source>
</evidence>
<dbReference type="OrthoDB" id="7626281at2"/>
<comment type="caution">
    <text evidence="14">The sequence shown here is derived from an EMBL/GenBank/DDBJ whole genome shotgun (WGS) entry which is preliminary data.</text>
</comment>
<dbReference type="AlphaFoldDB" id="A0A2S7WL45"/>
<dbReference type="EMBL" id="MSCN01000001">
    <property type="protein sequence ID" value="PQJ78328.1"/>
    <property type="molecule type" value="Genomic_DNA"/>
</dbReference>
<keyword evidence="8 13" id="KW-1133">Transmembrane helix</keyword>
<feature type="transmembrane region" description="Helical" evidence="13">
    <location>
        <begin position="181"/>
        <end position="197"/>
    </location>
</feature>
<organism evidence="14 15">
    <name type="scientific">Polaribacter porphyrae</name>
    <dbReference type="NCBI Taxonomy" id="1137780"/>
    <lineage>
        <taxon>Bacteria</taxon>
        <taxon>Pseudomonadati</taxon>
        <taxon>Bacteroidota</taxon>
        <taxon>Flavobacteriia</taxon>
        <taxon>Flavobacteriales</taxon>
        <taxon>Flavobacteriaceae</taxon>
    </lineage>
</organism>
<keyword evidence="6" id="KW-0631">Potassium channel</keyword>
<evidence type="ECO:0000313" key="15">
    <source>
        <dbReference type="Proteomes" id="UP000238882"/>
    </source>
</evidence>
<evidence type="ECO:0000256" key="10">
    <source>
        <dbReference type="ARBA" id="ARBA00023136"/>
    </source>
</evidence>
<name>A0A2S7WL45_9FLAO</name>
<evidence type="ECO:0000313" key="14">
    <source>
        <dbReference type="EMBL" id="PQJ78328.1"/>
    </source>
</evidence>
<dbReference type="RefSeq" id="WP_105014912.1">
    <property type="nucleotide sequence ID" value="NZ_MSCN01000001.1"/>
</dbReference>
<evidence type="ECO:0008006" key="16">
    <source>
        <dbReference type="Google" id="ProtNLM"/>
    </source>
</evidence>
<reference evidence="14 15" key="1">
    <citation type="submission" date="2016-12" db="EMBL/GenBank/DDBJ databases">
        <title>Trade-off between light-utilization and light-protection in marine flavobacteria.</title>
        <authorList>
            <person name="Kumagai Y."/>
            <person name="Yoshizawa S."/>
            <person name="Kogure K."/>
            <person name="Iwasaki W."/>
        </authorList>
    </citation>
    <scope>NUCLEOTIDE SEQUENCE [LARGE SCALE GENOMIC DNA]</scope>
    <source>
        <strain evidence="14 15">NBRC 108759</strain>
    </source>
</reference>
<comment type="similarity">
    <text evidence="2">Belongs to the TMEM175 family.</text>
</comment>
<comment type="subcellular location">
    <subcellularLocation>
        <location evidence="1">Membrane</location>
        <topology evidence="1">Multi-pass membrane protein</topology>
    </subcellularLocation>
</comment>
<feature type="transmembrane region" description="Helical" evidence="13">
    <location>
        <begin position="89"/>
        <end position="109"/>
    </location>
</feature>
<evidence type="ECO:0000256" key="3">
    <source>
        <dbReference type="ARBA" id="ARBA00022448"/>
    </source>
</evidence>
<evidence type="ECO:0000256" key="11">
    <source>
        <dbReference type="ARBA" id="ARBA00023303"/>
    </source>
</evidence>
<evidence type="ECO:0000256" key="4">
    <source>
        <dbReference type="ARBA" id="ARBA00022538"/>
    </source>
</evidence>
<keyword evidence="15" id="KW-1185">Reference proteome</keyword>
<evidence type="ECO:0000256" key="7">
    <source>
        <dbReference type="ARBA" id="ARBA00022958"/>
    </source>
</evidence>
<dbReference type="GO" id="GO:0005267">
    <property type="term" value="F:potassium channel activity"/>
    <property type="evidence" value="ECO:0007669"/>
    <property type="project" value="UniProtKB-KW"/>
</dbReference>
<dbReference type="Pfam" id="PF06736">
    <property type="entry name" value="TMEM175"/>
    <property type="match status" value="1"/>
</dbReference>
<sequence length="209" mass="24390">MKETFDKARVISFSDAVFSIAMTLLVLEVVIPSYKELKTRDTLLILQNRIPSFIGLIVSFMVTALYWIAHMRIMKYASTIDKKILWYNIFLLFFIVLLPFSTAFYVKGFLLEGPFAFYCFNLAAIGFFNFLLNVYIPKKEKGKTGVTPEFAKFIKYRAFNAFLVWTLAGFLAFYLPWVARFLFIFLFIVEAIMAKVYNRKKLRKADVES</sequence>
<dbReference type="PANTHER" id="PTHR31462:SF5">
    <property type="entry name" value="ENDOSOMAL_LYSOSOMAL PROTON CHANNEL TMEM175"/>
    <property type="match status" value="1"/>
</dbReference>
<evidence type="ECO:0000256" key="1">
    <source>
        <dbReference type="ARBA" id="ARBA00004141"/>
    </source>
</evidence>
<dbReference type="GO" id="GO:0016020">
    <property type="term" value="C:membrane"/>
    <property type="evidence" value="ECO:0007669"/>
    <property type="project" value="UniProtKB-SubCell"/>
</dbReference>
<feature type="transmembrane region" description="Helical" evidence="13">
    <location>
        <begin position="115"/>
        <end position="136"/>
    </location>
</feature>
<accession>A0A2S7WL45</accession>
<keyword evidence="4" id="KW-0633">Potassium transport</keyword>
<keyword evidence="10 13" id="KW-0472">Membrane</keyword>
<comment type="catalytic activity">
    <reaction evidence="12">
        <text>K(+)(in) = K(+)(out)</text>
        <dbReference type="Rhea" id="RHEA:29463"/>
        <dbReference type="ChEBI" id="CHEBI:29103"/>
    </reaction>
</comment>
<dbReference type="GO" id="GO:0015252">
    <property type="term" value="F:proton channel activity"/>
    <property type="evidence" value="ECO:0007669"/>
    <property type="project" value="InterPro"/>
</dbReference>
<proteinExistence type="inferred from homology"/>
<gene>
    <name evidence="14" type="ORF">BTO18_03595</name>
</gene>
<keyword evidence="9" id="KW-0406">Ion transport</keyword>
<keyword evidence="11" id="KW-0407">Ion channel</keyword>
<keyword evidence="5 13" id="KW-0812">Transmembrane</keyword>
<keyword evidence="7" id="KW-0630">Potassium</keyword>
<evidence type="ECO:0000256" key="2">
    <source>
        <dbReference type="ARBA" id="ARBA00006920"/>
    </source>
</evidence>
<evidence type="ECO:0000256" key="5">
    <source>
        <dbReference type="ARBA" id="ARBA00022692"/>
    </source>
</evidence>
<evidence type="ECO:0000256" key="12">
    <source>
        <dbReference type="ARBA" id="ARBA00034430"/>
    </source>
</evidence>
<dbReference type="InterPro" id="IPR010617">
    <property type="entry name" value="TMEM175-like"/>
</dbReference>
<feature type="transmembrane region" description="Helical" evidence="13">
    <location>
        <begin position="157"/>
        <end position="175"/>
    </location>
</feature>
<evidence type="ECO:0000256" key="13">
    <source>
        <dbReference type="SAM" id="Phobius"/>
    </source>
</evidence>
<evidence type="ECO:0000256" key="8">
    <source>
        <dbReference type="ARBA" id="ARBA00022989"/>
    </source>
</evidence>
<dbReference type="PANTHER" id="PTHR31462">
    <property type="entry name" value="ENDOSOMAL/LYSOSOMAL POTASSIUM CHANNEL TMEM175"/>
    <property type="match status" value="1"/>
</dbReference>
<evidence type="ECO:0000256" key="6">
    <source>
        <dbReference type="ARBA" id="ARBA00022826"/>
    </source>
</evidence>
<feature type="transmembrane region" description="Helical" evidence="13">
    <location>
        <begin position="12"/>
        <end position="30"/>
    </location>
</feature>